<proteinExistence type="predicted"/>
<reference evidence="2 3" key="1">
    <citation type="journal article" date="2009" name="Nature">
        <title>Evolution of pathogenicity and sexual reproduction in eight Candida genomes.</title>
        <authorList>
            <person name="Butler G."/>
            <person name="Rasmussen M.D."/>
            <person name="Lin M.F."/>
            <person name="Santos M.A."/>
            <person name="Sakthikumar S."/>
            <person name="Munro C.A."/>
            <person name="Rheinbay E."/>
            <person name="Grabherr M."/>
            <person name="Forche A."/>
            <person name="Reedy J.L."/>
            <person name="Agrafioti I."/>
            <person name="Arnaud M.B."/>
            <person name="Bates S."/>
            <person name="Brown A.J."/>
            <person name="Brunke S."/>
            <person name="Costanzo M.C."/>
            <person name="Fitzpatrick D.A."/>
            <person name="de Groot P.W."/>
            <person name="Harris D."/>
            <person name="Hoyer L.L."/>
            <person name="Hube B."/>
            <person name="Klis F.M."/>
            <person name="Kodira C."/>
            <person name="Lennard N."/>
            <person name="Logue M.E."/>
            <person name="Martin R."/>
            <person name="Neiman A.M."/>
            <person name="Nikolaou E."/>
            <person name="Quail M.A."/>
            <person name="Quinn J."/>
            <person name="Santos M.C."/>
            <person name="Schmitzberger F.F."/>
            <person name="Sherlock G."/>
            <person name="Shah P."/>
            <person name="Silverstein K.A."/>
            <person name="Skrzypek M.S."/>
            <person name="Soll D."/>
            <person name="Staggs R."/>
            <person name="Stansfield I."/>
            <person name="Stumpf M.P."/>
            <person name="Sudbery P.E."/>
            <person name="Srikantha T."/>
            <person name="Zeng Q."/>
            <person name="Berman J."/>
            <person name="Berriman M."/>
            <person name="Heitman J."/>
            <person name="Gow N.A."/>
            <person name="Lorenz M.C."/>
            <person name="Birren B.W."/>
            <person name="Kellis M."/>
            <person name="Cuomo C.A."/>
        </authorList>
    </citation>
    <scope>NUCLEOTIDE SEQUENCE [LARGE SCALE GENOMIC DNA]</scope>
    <source>
        <strain evidence="3">ATCC 6260 / CBS 566 / DSM 6381 / JCM 1539 / NBRC 10279 / NRRL Y-324</strain>
    </source>
</reference>
<dbReference type="OMA" id="PPNSHEY"/>
<feature type="compositionally biased region" description="Basic and acidic residues" evidence="1">
    <location>
        <begin position="125"/>
        <end position="137"/>
    </location>
</feature>
<dbReference type="InParanoid" id="A5DL82"/>
<dbReference type="Pfam" id="PF11778">
    <property type="entry name" value="SID"/>
    <property type="match status" value="1"/>
</dbReference>
<dbReference type="OrthoDB" id="4021329at2759"/>
<accession>A5DL82</accession>
<keyword evidence="3" id="KW-1185">Reference proteome</keyword>
<dbReference type="InterPro" id="IPR021750">
    <property type="entry name" value="Sid4-like"/>
</dbReference>
<feature type="compositionally biased region" description="Low complexity" evidence="1">
    <location>
        <begin position="168"/>
        <end position="179"/>
    </location>
</feature>
<protein>
    <submittedName>
        <fullName evidence="2">Uncharacterized protein</fullName>
    </submittedName>
</protein>
<dbReference type="HOGENOM" id="CLU_674576_0_0_1"/>
<feature type="compositionally biased region" description="Low complexity" evidence="1">
    <location>
        <begin position="150"/>
        <end position="161"/>
    </location>
</feature>
<dbReference type="RefSeq" id="XP_001483304.2">
    <property type="nucleotide sequence ID" value="XM_001483254.1"/>
</dbReference>
<evidence type="ECO:0000313" key="3">
    <source>
        <dbReference type="Proteomes" id="UP000001997"/>
    </source>
</evidence>
<dbReference type="EMBL" id="CH408159">
    <property type="protein sequence ID" value="EDK39935.2"/>
    <property type="molecule type" value="Genomic_DNA"/>
</dbReference>
<dbReference type="KEGG" id="pgu:PGUG_04033"/>
<gene>
    <name evidence="2" type="ORF">PGUG_04033</name>
</gene>
<sequence length="408" mass="46080">MSISSRQMSESYYYLSRDDTTDLQSFSPMSKASDTTALMRLAGDFDNSDKTKIRNRIQTAQISSHSTPLARKQEDGDAYNKLDHLSRLSGTKNDPNNDLEARLKPLLRQELNGFKAEMEAMIRKQESKRQHTFKERVGASSTPIRVENNEGGSAHHSSGESPGRKFDVSVPDSPVTTPPNSHEYTKESFGPSAFGPSDSFGYPNVTSPSPINPNPETPLNEEPHTNERDEAERLRIELARLQAENHQLQARNVDLTLHVNELEFELQNQQSVDITSSQIDMSELKHSMPTNIKPITIDSVPPEFRKHYKKLNLDVIDSISDIEVRNTLKNVMLSLLICDYQSLPEMSVKIANYIRITGEFMDEIHEKLYDIQGSLRPSSYLRAETPDAQARFLQCLHQMSDQIAGLTT</sequence>
<dbReference type="GeneID" id="5125430"/>
<dbReference type="Proteomes" id="UP000001997">
    <property type="component" value="Unassembled WGS sequence"/>
</dbReference>
<name>A5DL82_PICGU</name>
<organism evidence="2 3">
    <name type="scientific">Meyerozyma guilliermondii (strain ATCC 6260 / CBS 566 / DSM 6381 / JCM 1539 / NBRC 10279 / NRRL Y-324)</name>
    <name type="common">Yeast</name>
    <name type="synonym">Candida guilliermondii</name>
    <dbReference type="NCBI Taxonomy" id="294746"/>
    <lineage>
        <taxon>Eukaryota</taxon>
        <taxon>Fungi</taxon>
        <taxon>Dikarya</taxon>
        <taxon>Ascomycota</taxon>
        <taxon>Saccharomycotina</taxon>
        <taxon>Pichiomycetes</taxon>
        <taxon>Debaryomycetaceae</taxon>
        <taxon>Meyerozyma</taxon>
    </lineage>
</organism>
<dbReference type="STRING" id="294746.A5DL82"/>
<dbReference type="AlphaFoldDB" id="A5DL82"/>
<evidence type="ECO:0000313" key="2">
    <source>
        <dbReference type="EMBL" id="EDK39935.2"/>
    </source>
</evidence>
<feature type="region of interest" description="Disordered" evidence="1">
    <location>
        <begin position="125"/>
        <end position="229"/>
    </location>
</feature>
<evidence type="ECO:0000256" key="1">
    <source>
        <dbReference type="SAM" id="MobiDB-lite"/>
    </source>
</evidence>
<dbReference type="VEuPathDB" id="FungiDB:PGUG_04033"/>